<proteinExistence type="predicted"/>
<accession>A0A9P6TE98</accession>
<reference evidence="2" key="1">
    <citation type="submission" date="2013-11" db="EMBL/GenBank/DDBJ databases">
        <title>Genome sequence of the fusiform rust pathogen reveals effectors for host alternation and coevolution with pine.</title>
        <authorList>
            <consortium name="DOE Joint Genome Institute"/>
            <person name="Smith K."/>
            <person name="Pendleton A."/>
            <person name="Kubisiak T."/>
            <person name="Anderson C."/>
            <person name="Salamov A."/>
            <person name="Aerts A."/>
            <person name="Riley R."/>
            <person name="Clum A."/>
            <person name="Lindquist E."/>
            <person name="Ence D."/>
            <person name="Campbell M."/>
            <person name="Kronenberg Z."/>
            <person name="Feau N."/>
            <person name="Dhillon B."/>
            <person name="Hamelin R."/>
            <person name="Burleigh J."/>
            <person name="Smith J."/>
            <person name="Yandell M."/>
            <person name="Nelson C."/>
            <person name="Grigoriev I."/>
            <person name="Davis J."/>
        </authorList>
    </citation>
    <scope>NUCLEOTIDE SEQUENCE</scope>
    <source>
        <strain evidence="2">G11</strain>
    </source>
</reference>
<gene>
    <name evidence="2" type="ORF">CROQUDRAFT_654715</name>
</gene>
<evidence type="ECO:0000313" key="3">
    <source>
        <dbReference type="Proteomes" id="UP000886653"/>
    </source>
</evidence>
<evidence type="ECO:0000313" key="2">
    <source>
        <dbReference type="EMBL" id="KAG0148629.1"/>
    </source>
</evidence>
<sequence>MFLYSVIFASAAPIVTSTFHLKIVSPREKSPASKGNLTRNVAPGAIQNTNGYWGDASRGVKRPAKISSRRPKPLAKSPSKRPKPHAKIPKPSK</sequence>
<comment type="caution">
    <text evidence="2">The sequence shown here is derived from an EMBL/GenBank/DDBJ whole genome shotgun (WGS) entry which is preliminary data.</text>
</comment>
<feature type="compositionally biased region" description="Basic residues" evidence="1">
    <location>
        <begin position="59"/>
        <end position="93"/>
    </location>
</feature>
<organism evidence="2 3">
    <name type="scientific">Cronartium quercuum f. sp. fusiforme G11</name>
    <dbReference type="NCBI Taxonomy" id="708437"/>
    <lineage>
        <taxon>Eukaryota</taxon>
        <taxon>Fungi</taxon>
        <taxon>Dikarya</taxon>
        <taxon>Basidiomycota</taxon>
        <taxon>Pucciniomycotina</taxon>
        <taxon>Pucciniomycetes</taxon>
        <taxon>Pucciniales</taxon>
        <taxon>Coleosporiaceae</taxon>
        <taxon>Cronartium</taxon>
    </lineage>
</organism>
<dbReference type="Proteomes" id="UP000886653">
    <property type="component" value="Unassembled WGS sequence"/>
</dbReference>
<protein>
    <submittedName>
        <fullName evidence="2">Uncharacterized protein</fullName>
    </submittedName>
</protein>
<name>A0A9P6TE98_9BASI</name>
<feature type="region of interest" description="Disordered" evidence="1">
    <location>
        <begin position="24"/>
        <end position="93"/>
    </location>
</feature>
<evidence type="ECO:0000256" key="1">
    <source>
        <dbReference type="SAM" id="MobiDB-lite"/>
    </source>
</evidence>
<keyword evidence="3" id="KW-1185">Reference proteome</keyword>
<dbReference type="EMBL" id="MU167235">
    <property type="protein sequence ID" value="KAG0148629.1"/>
    <property type="molecule type" value="Genomic_DNA"/>
</dbReference>
<dbReference type="AlphaFoldDB" id="A0A9P6TE98"/>